<accession>X1T0T1</accession>
<dbReference type="SUPFAM" id="SSF53335">
    <property type="entry name" value="S-adenosyl-L-methionine-dependent methyltransferases"/>
    <property type="match status" value="1"/>
</dbReference>
<dbReference type="Pfam" id="PF05063">
    <property type="entry name" value="MT-A70"/>
    <property type="match status" value="1"/>
</dbReference>
<name>X1T0T1_9ZZZZ</name>
<dbReference type="GO" id="GO:0032259">
    <property type="term" value="P:methylation"/>
    <property type="evidence" value="ECO:0007669"/>
    <property type="project" value="InterPro"/>
</dbReference>
<evidence type="ECO:0000313" key="1">
    <source>
        <dbReference type="EMBL" id="GAI73674.1"/>
    </source>
</evidence>
<dbReference type="InterPro" id="IPR007757">
    <property type="entry name" value="MT-A70-like"/>
</dbReference>
<dbReference type="InterPro" id="IPR002052">
    <property type="entry name" value="DNA_methylase_N6_adenine_CS"/>
</dbReference>
<dbReference type="InterPro" id="IPR029063">
    <property type="entry name" value="SAM-dependent_MTases_sf"/>
</dbReference>
<dbReference type="PROSITE" id="PS00092">
    <property type="entry name" value="N6_MTASE"/>
    <property type="match status" value="1"/>
</dbReference>
<proteinExistence type="predicted"/>
<dbReference type="GO" id="GO:0008168">
    <property type="term" value="F:methyltransferase activity"/>
    <property type="evidence" value="ECO:0007669"/>
    <property type="project" value="InterPro"/>
</dbReference>
<feature type="non-terminal residue" evidence="1">
    <location>
        <position position="73"/>
    </location>
</feature>
<dbReference type="AlphaFoldDB" id="X1T0T1"/>
<feature type="non-terminal residue" evidence="1">
    <location>
        <position position="1"/>
    </location>
</feature>
<gene>
    <name evidence="1" type="ORF">S12H4_25357</name>
</gene>
<organism evidence="1">
    <name type="scientific">marine sediment metagenome</name>
    <dbReference type="NCBI Taxonomy" id="412755"/>
    <lineage>
        <taxon>unclassified sequences</taxon>
        <taxon>metagenomes</taxon>
        <taxon>ecological metagenomes</taxon>
    </lineage>
</organism>
<comment type="caution">
    <text evidence="1">The sequence shown here is derived from an EMBL/GenBank/DDBJ whole genome shotgun (WGS) entry which is preliminary data.</text>
</comment>
<evidence type="ECO:0008006" key="2">
    <source>
        <dbReference type="Google" id="ProtNLM"/>
    </source>
</evidence>
<sequence length="73" mass="8748">VIYADPPYPVKKILRKVRPNQVEMDYPTMTLDAIKMLPVRDFATDDACLFLWTTHKFLPDAFWIMLHWGFKYQ</sequence>
<reference evidence="1" key="1">
    <citation type="journal article" date="2014" name="Front. Microbiol.">
        <title>High frequency of phylogenetically diverse reductive dehalogenase-homologous genes in deep subseafloor sedimentary metagenomes.</title>
        <authorList>
            <person name="Kawai M."/>
            <person name="Futagami T."/>
            <person name="Toyoda A."/>
            <person name="Takaki Y."/>
            <person name="Nishi S."/>
            <person name="Hori S."/>
            <person name="Arai W."/>
            <person name="Tsubouchi T."/>
            <person name="Morono Y."/>
            <person name="Uchiyama I."/>
            <person name="Ito T."/>
            <person name="Fujiyama A."/>
            <person name="Inagaki F."/>
            <person name="Takami H."/>
        </authorList>
    </citation>
    <scope>NUCLEOTIDE SEQUENCE</scope>
    <source>
        <strain evidence="1">Expedition CK06-06</strain>
    </source>
</reference>
<dbReference type="PROSITE" id="PS51143">
    <property type="entry name" value="MT_A70"/>
    <property type="match status" value="1"/>
</dbReference>
<dbReference type="GO" id="GO:0003676">
    <property type="term" value="F:nucleic acid binding"/>
    <property type="evidence" value="ECO:0007669"/>
    <property type="project" value="InterPro"/>
</dbReference>
<protein>
    <recommendedName>
        <fullName evidence="2">DNA methylase N-4/N-6 domain-containing protein</fullName>
    </recommendedName>
</protein>
<dbReference type="EMBL" id="BARW01014176">
    <property type="protein sequence ID" value="GAI73674.1"/>
    <property type="molecule type" value="Genomic_DNA"/>
</dbReference>